<dbReference type="Pfam" id="PF02771">
    <property type="entry name" value="Acyl-CoA_dh_N"/>
    <property type="match status" value="1"/>
</dbReference>
<dbReference type="SUPFAM" id="SSF56645">
    <property type="entry name" value="Acyl-CoA dehydrogenase NM domain-like"/>
    <property type="match status" value="1"/>
</dbReference>
<evidence type="ECO:0008006" key="10">
    <source>
        <dbReference type="Google" id="ProtNLM"/>
    </source>
</evidence>
<organism evidence="9">
    <name type="scientific">marine metagenome</name>
    <dbReference type="NCBI Taxonomy" id="408172"/>
    <lineage>
        <taxon>unclassified sequences</taxon>
        <taxon>metagenomes</taxon>
        <taxon>ecological metagenomes</taxon>
    </lineage>
</organism>
<keyword evidence="4" id="KW-0274">FAD</keyword>
<dbReference type="InterPro" id="IPR037069">
    <property type="entry name" value="AcylCoA_DH/ox_N_sf"/>
</dbReference>
<evidence type="ECO:0000256" key="5">
    <source>
        <dbReference type="ARBA" id="ARBA00023002"/>
    </source>
</evidence>
<dbReference type="SUPFAM" id="SSF47203">
    <property type="entry name" value="Acyl-CoA dehydrogenase C-terminal domain-like"/>
    <property type="match status" value="1"/>
</dbReference>
<dbReference type="AlphaFoldDB" id="A0A382D7G3"/>
<keyword evidence="5" id="KW-0560">Oxidoreductase</keyword>
<evidence type="ECO:0000256" key="1">
    <source>
        <dbReference type="ARBA" id="ARBA00001974"/>
    </source>
</evidence>
<name>A0A382D7G3_9ZZZZ</name>
<dbReference type="Pfam" id="PF00441">
    <property type="entry name" value="Acyl-CoA_dh_1"/>
    <property type="match status" value="1"/>
</dbReference>
<feature type="domain" description="Acyl-CoA dehydrogenase/oxidase N-terminal" evidence="8">
    <location>
        <begin position="21"/>
        <end position="108"/>
    </location>
</feature>
<dbReference type="FunFam" id="2.40.110.10:FF:000011">
    <property type="entry name" value="Acyl-CoA dehydrogenase FadE34"/>
    <property type="match status" value="1"/>
</dbReference>
<dbReference type="GO" id="GO:0016627">
    <property type="term" value="F:oxidoreductase activity, acting on the CH-CH group of donors"/>
    <property type="evidence" value="ECO:0007669"/>
    <property type="project" value="InterPro"/>
</dbReference>
<dbReference type="InterPro" id="IPR052161">
    <property type="entry name" value="Mycobact_Acyl-CoA_DH"/>
</dbReference>
<dbReference type="InterPro" id="IPR009100">
    <property type="entry name" value="AcylCoA_DH/oxidase_NM_dom_sf"/>
</dbReference>
<keyword evidence="3" id="KW-0285">Flavoprotein</keyword>
<dbReference type="PANTHER" id="PTHR43292">
    <property type="entry name" value="ACYL-COA DEHYDROGENASE"/>
    <property type="match status" value="1"/>
</dbReference>
<comment type="similarity">
    <text evidence="2">Belongs to the acyl-CoA dehydrogenase family.</text>
</comment>
<dbReference type="GO" id="GO:0050660">
    <property type="term" value="F:flavin adenine dinucleotide binding"/>
    <property type="evidence" value="ECO:0007669"/>
    <property type="project" value="InterPro"/>
</dbReference>
<dbReference type="Gene3D" id="2.40.110.10">
    <property type="entry name" value="Butyryl-CoA Dehydrogenase, subunit A, domain 2"/>
    <property type="match status" value="1"/>
</dbReference>
<dbReference type="InterPro" id="IPR006091">
    <property type="entry name" value="Acyl-CoA_Oxase/DH_mid-dom"/>
</dbReference>
<accession>A0A382D7G3</accession>
<reference evidence="9" key="1">
    <citation type="submission" date="2018-05" db="EMBL/GenBank/DDBJ databases">
        <authorList>
            <person name="Lanie J.A."/>
            <person name="Ng W.-L."/>
            <person name="Kazmierczak K.M."/>
            <person name="Andrzejewski T.M."/>
            <person name="Davidsen T.M."/>
            <person name="Wayne K.J."/>
            <person name="Tettelin H."/>
            <person name="Glass J.I."/>
            <person name="Rusch D."/>
            <person name="Podicherti R."/>
            <person name="Tsui H.-C.T."/>
            <person name="Winkler M.E."/>
        </authorList>
    </citation>
    <scope>NUCLEOTIDE SEQUENCE</scope>
</reference>
<evidence type="ECO:0000256" key="2">
    <source>
        <dbReference type="ARBA" id="ARBA00009347"/>
    </source>
</evidence>
<evidence type="ECO:0000256" key="3">
    <source>
        <dbReference type="ARBA" id="ARBA00022630"/>
    </source>
</evidence>
<protein>
    <recommendedName>
        <fullName evidence="10">Acyl-CoA dehydrogenase/oxidase N-terminal domain-containing protein</fullName>
    </recommendedName>
</protein>
<evidence type="ECO:0000256" key="4">
    <source>
        <dbReference type="ARBA" id="ARBA00022827"/>
    </source>
</evidence>
<dbReference type="Pfam" id="PF02770">
    <property type="entry name" value="Acyl-CoA_dh_M"/>
    <property type="match status" value="1"/>
</dbReference>
<dbReference type="Gene3D" id="1.10.540.10">
    <property type="entry name" value="Acyl-CoA dehydrogenase/oxidase, N-terminal domain"/>
    <property type="match status" value="1"/>
</dbReference>
<evidence type="ECO:0000259" key="6">
    <source>
        <dbReference type="Pfam" id="PF00441"/>
    </source>
</evidence>
<dbReference type="GO" id="GO:0005886">
    <property type="term" value="C:plasma membrane"/>
    <property type="evidence" value="ECO:0007669"/>
    <property type="project" value="TreeGrafter"/>
</dbReference>
<feature type="non-terminal residue" evidence="9">
    <location>
        <position position="1"/>
    </location>
</feature>
<sequence length="421" mass="45951">VAGNLPTVDQVRREARAWILENWSPDRSVREWWAALAESGWGFPTWPEEWFGRGLDADRAQVVNEEILAVGALGPPHGIGQTMGAPAILQYGTEAQKRKFLPVLASGEEAWCQFFSEPDAGSDLASLRTRAERDGDEWSVNGQKVWNSGTITSERGLLPVRTDPDVPKHRGISFFIIEVDQPGIEVNPIKQMNGEAHFNHTFFNDAKVSGDDLLGELNGGWQVVMATLSFERTAYAAGADYRFGFPPGERSGMLDLRVREALVELRSSHQAYTSFPLGDAEALIDLAREHGCFDDCVIRQRIMSLYCLTESARLTGLRAKANSDAGKAPGPESSILHLAGVAIARATRDLGLGIIGAGGMLLGEDAPRQGAVAMMALTSLVHGIQGGSEQIQRNIIGERSLGLPREPQVDRDKPFRDLLNK</sequence>
<feature type="domain" description="Acyl-CoA dehydrogenase/oxidase C-terminal" evidence="6">
    <location>
        <begin position="293"/>
        <end position="400"/>
    </location>
</feature>
<dbReference type="Gene3D" id="1.20.140.10">
    <property type="entry name" value="Butyryl-CoA Dehydrogenase, subunit A, domain 3"/>
    <property type="match status" value="1"/>
</dbReference>
<proteinExistence type="inferred from homology"/>
<evidence type="ECO:0000313" key="9">
    <source>
        <dbReference type="EMBL" id="SVB34185.1"/>
    </source>
</evidence>
<comment type="cofactor">
    <cofactor evidence="1">
        <name>FAD</name>
        <dbReference type="ChEBI" id="CHEBI:57692"/>
    </cofactor>
</comment>
<dbReference type="PANTHER" id="PTHR43292:SF4">
    <property type="entry name" value="ACYL-COA DEHYDROGENASE FADE34"/>
    <property type="match status" value="1"/>
</dbReference>
<dbReference type="EMBL" id="UINC01037934">
    <property type="protein sequence ID" value="SVB34185.1"/>
    <property type="molecule type" value="Genomic_DNA"/>
</dbReference>
<evidence type="ECO:0000259" key="8">
    <source>
        <dbReference type="Pfam" id="PF02771"/>
    </source>
</evidence>
<dbReference type="InterPro" id="IPR036250">
    <property type="entry name" value="AcylCo_DH-like_C"/>
</dbReference>
<dbReference type="InterPro" id="IPR046373">
    <property type="entry name" value="Acyl-CoA_Oxase/DH_mid-dom_sf"/>
</dbReference>
<dbReference type="InterPro" id="IPR013786">
    <property type="entry name" value="AcylCoA_DH/ox_N"/>
</dbReference>
<gene>
    <name evidence="9" type="ORF">METZ01_LOCUS187039</name>
</gene>
<dbReference type="InterPro" id="IPR009075">
    <property type="entry name" value="AcylCo_DH/oxidase_C"/>
</dbReference>
<evidence type="ECO:0000259" key="7">
    <source>
        <dbReference type="Pfam" id="PF02770"/>
    </source>
</evidence>
<feature type="domain" description="Acyl-CoA oxidase/dehydrogenase middle" evidence="7">
    <location>
        <begin position="112"/>
        <end position="201"/>
    </location>
</feature>